<dbReference type="Proteomes" id="UP000275078">
    <property type="component" value="Unassembled WGS sequence"/>
</dbReference>
<evidence type="ECO:0000256" key="1">
    <source>
        <dbReference type="SAM" id="MobiDB-lite"/>
    </source>
</evidence>
<keyword evidence="3" id="KW-1185">Reference proteome</keyword>
<protein>
    <submittedName>
        <fullName evidence="2">Uncharacterized protein</fullName>
    </submittedName>
</protein>
<feature type="region of interest" description="Disordered" evidence="1">
    <location>
        <begin position="72"/>
        <end position="98"/>
    </location>
</feature>
<sequence length="175" mass="19709">MLALQLSSDYAFLERQYHGRHISIDERNIILAVLNRIKVKHFRLLIPTMDGVSYQLTNHAFLREQRKLLKRRDFRERSPAPTTPTPAPIATPSMPVSTLASSSTVTAEELSHELETESDLTASLDGALEDPVAPVAATASATAPRDMITRSKKRSYSATELEYMDSMERQLRRKV</sequence>
<dbReference type="AlphaFoldDB" id="A0A3N4HW98"/>
<dbReference type="EMBL" id="ML119737">
    <property type="protein sequence ID" value="RPA76798.1"/>
    <property type="molecule type" value="Genomic_DNA"/>
</dbReference>
<accession>A0A3N4HW98</accession>
<reference evidence="2 3" key="1">
    <citation type="journal article" date="2018" name="Nat. Ecol. Evol.">
        <title>Pezizomycetes genomes reveal the molecular basis of ectomycorrhizal truffle lifestyle.</title>
        <authorList>
            <person name="Murat C."/>
            <person name="Payen T."/>
            <person name="Noel B."/>
            <person name="Kuo A."/>
            <person name="Morin E."/>
            <person name="Chen J."/>
            <person name="Kohler A."/>
            <person name="Krizsan K."/>
            <person name="Balestrini R."/>
            <person name="Da Silva C."/>
            <person name="Montanini B."/>
            <person name="Hainaut M."/>
            <person name="Levati E."/>
            <person name="Barry K.W."/>
            <person name="Belfiori B."/>
            <person name="Cichocki N."/>
            <person name="Clum A."/>
            <person name="Dockter R.B."/>
            <person name="Fauchery L."/>
            <person name="Guy J."/>
            <person name="Iotti M."/>
            <person name="Le Tacon F."/>
            <person name="Lindquist E.A."/>
            <person name="Lipzen A."/>
            <person name="Malagnac F."/>
            <person name="Mello A."/>
            <person name="Molinier V."/>
            <person name="Miyauchi S."/>
            <person name="Poulain J."/>
            <person name="Riccioni C."/>
            <person name="Rubini A."/>
            <person name="Sitrit Y."/>
            <person name="Splivallo R."/>
            <person name="Traeger S."/>
            <person name="Wang M."/>
            <person name="Zifcakova L."/>
            <person name="Wipf D."/>
            <person name="Zambonelli A."/>
            <person name="Paolocci F."/>
            <person name="Nowrousian M."/>
            <person name="Ottonello S."/>
            <person name="Baldrian P."/>
            <person name="Spatafora J.W."/>
            <person name="Henrissat B."/>
            <person name="Nagy L.G."/>
            <person name="Aury J.M."/>
            <person name="Wincker P."/>
            <person name="Grigoriev I.V."/>
            <person name="Bonfante P."/>
            <person name="Martin F.M."/>
        </authorList>
    </citation>
    <scope>NUCLEOTIDE SEQUENCE [LARGE SCALE GENOMIC DNA]</scope>
    <source>
        <strain evidence="2 3">RN42</strain>
    </source>
</reference>
<proteinExistence type="predicted"/>
<name>A0A3N4HW98_ASCIM</name>
<organism evidence="2 3">
    <name type="scientific">Ascobolus immersus RN42</name>
    <dbReference type="NCBI Taxonomy" id="1160509"/>
    <lineage>
        <taxon>Eukaryota</taxon>
        <taxon>Fungi</taxon>
        <taxon>Dikarya</taxon>
        <taxon>Ascomycota</taxon>
        <taxon>Pezizomycotina</taxon>
        <taxon>Pezizomycetes</taxon>
        <taxon>Pezizales</taxon>
        <taxon>Ascobolaceae</taxon>
        <taxon>Ascobolus</taxon>
    </lineage>
</organism>
<evidence type="ECO:0000313" key="3">
    <source>
        <dbReference type="Proteomes" id="UP000275078"/>
    </source>
</evidence>
<gene>
    <name evidence="2" type="ORF">BJ508DRAFT_180867</name>
</gene>
<evidence type="ECO:0000313" key="2">
    <source>
        <dbReference type="EMBL" id="RPA76798.1"/>
    </source>
</evidence>